<organism evidence="1 2">
    <name type="scientific">Streptomyces coeruleofuscus</name>
    <dbReference type="NCBI Taxonomy" id="66879"/>
    <lineage>
        <taxon>Bacteria</taxon>
        <taxon>Bacillati</taxon>
        <taxon>Actinomycetota</taxon>
        <taxon>Actinomycetes</taxon>
        <taxon>Kitasatosporales</taxon>
        <taxon>Streptomycetaceae</taxon>
        <taxon>Streptomyces</taxon>
    </lineage>
</organism>
<evidence type="ECO:0000313" key="1">
    <source>
        <dbReference type="EMBL" id="GAA2415723.1"/>
    </source>
</evidence>
<name>A0ABP5VZ60_9ACTN</name>
<dbReference type="InterPro" id="IPR011032">
    <property type="entry name" value="GroES-like_sf"/>
</dbReference>
<comment type="caution">
    <text evidence="1">The sequence shown here is derived from an EMBL/GenBank/DDBJ whole genome shotgun (WGS) entry which is preliminary data.</text>
</comment>
<dbReference type="Proteomes" id="UP001499986">
    <property type="component" value="Unassembled WGS sequence"/>
</dbReference>
<evidence type="ECO:0000313" key="2">
    <source>
        <dbReference type="Proteomes" id="UP001499986"/>
    </source>
</evidence>
<dbReference type="SUPFAM" id="SSF50129">
    <property type="entry name" value="GroES-like"/>
    <property type="match status" value="1"/>
</dbReference>
<dbReference type="EMBL" id="BAAASE010000009">
    <property type="protein sequence ID" value="GAA2415723.1"/>
    <property type="molecule type" value="Genomic_DNA"/>
</dbReference>
<dbReference type="Gene3D" id="3.90.180.10">
    <property type="entry name" value="Medium-chain alcohol dehydrogenases, catalytic domain"/>
    <property type="match status" value="1"/>
</dbReference>
<reference evidence="2" key="1">
    <citation type="journal article" date="2019" name="Int. J. Syst. Evol. Microbiol.">
        <title>The Global Catalogue of Microorganisms (GCM) 10K type strain sequencing project: providing services to taxonomists for standard genome sequencing and annotation.</title>
        <authorList>
            <consortium name="The Broad Institute Genomics Platform"/>
            <consortium name="The Broad Institute Genome Sequencing Center for Infectious Disease"/>
            <person name="Wu L."/>
            <person name="Ma J."/>
        </authorList>
    </citation>
    <scope>NUCLEOTIDE SEQUENCE [LARGE SCALE GENOMIC DNA]</scope>
    <source>
        <strain evidence="2">JCM 4358</strain>
    </source>
</reference>
<sequence length="50" mass="5224">MKADRLRTPCETGSGGQWCPDDICGVVEAVGTGVTPFKPGDKAFGMLPRA</sequence>
<keyword evidence="2" id="KW-1185">Reference proteome</keyword>
<gene>
    <name evidence="1" type="ORF">GCM10010255_62510</name>
</gene>
<proteinExistence type="predicted"/>
<protein>
    <recommendedName>
        <fullName evidence="3">Alcohol dehydrogenase N-terminal domain-containing protein</fullName>
    </recommendedName>
</protein>
<accession>A0ABP5VZ60</accession>
<evidence type="ECO:0008006" key="3">
    <source>
        <dbReference type="Google" id="ProtNLM"/>
    </source>
</evidence>